<evidence type="ECO:0000256" key="4">
    <source>
        <dbReference type="SAM" id="MobiDB-lite"/>
    </source>
</evidence>
<dbReference type="PANTHER" id="PTHR43567">
    <property type="entry name" value="FLAVOREDOXIN-RELATED-RELATED"/>
    <property type="match status" value="1"/>
</dbReference>
<proteinExistence type="inferred from homology"/>
<dbReference type="GO" id="GO:0016646">
    <property type="term" value="F:oxidoreductase activity, acting on the CH-NH group of donors, NAD or NADP as acceptor"/>
    <property type="evidence" value="ECO:0007669"/>
    <property type="project" value="UniProtKB-ARBA"/>
</dbReference>
<dbReference type="Gene3D" id="2.30.110.10">
    <property type="entry name" value="Electron Transport, Fmn-binding Protein, Chain A"/>
    <property type="match status" value="1"/>
</dbReference>
<dbReference type="InterPro" id="IPR002563">
    <property type="entry name" value="Flavin_Rdtase-like_dom"/>
</dbReference>
<evidence type="ECO:0000313" key="6">
    <source>
        <dbReference type="EMBL" id="MBE6059623.1"/>
    </source>
</evidence>
<dbReference type="InterPro" id="IPR012349">
    <property type="entry name" value="Split_barrel_FMN-bd"/>
</dbReference>
<comment type="cofactor">
    <cofactor evidence="1">
        <name>FMN</name>
        <dbReference type="ChEBI" id="CHEBI:58210"/>
    </cofactor>
</comment>
<comment type="caution">
    <text evidence="6">The sequence shown here is derived from an EMBL/GenBank/DDBJ whole genome shotgun (WGS) entry which is preliminary data.</text>
</comment>
<evidence type="ECO:0000256" key="2">
    <source>
        <dbReference type="ARBA" id="ARBA00022630"/>
    </source>
</evidence>
<feature type="region of interest" description="Disordered" evidence="4">
    <location>
        <begin position="215"/>
        <end position="237"/>
    </location>
</feature>
<feature type="domain" description="Flavin reductase like" evidence="5">
    <location>
        <begin position="11"/>
        <end position="157"/>
    </location>
</feature>
<dbReference type="PANTHER" id="PTHR43567:SF1">
    <property type="entry name" value="FLAVOREDOXIN"/>
    <property type="match status" value="1"/>
</dbReference>
<dbReference type="SMART" id="SM00903">
    <property type="entry name" value="Flavin_Reduct"/>
    <property type="match status" value="1"/>
</dbReference>
<protein>
    <submittedName>
        <fullName evidence="6">Flavin reductase family protein</fullName>
    </submittedName>
</protein>
<dbReference type="GO" id="GO:0010181">
    <property type="term" value="F:FMN binding"/>
    <property type="evidence" value="ECO:0007669"/>
    <property type="project" value="InterPro"/>
</dbReference>
<dbReference type="AlphaFoldDB" id="A0A927ZT66"/>
<evidence type="ECO:0000256" key="1">
    <source>
        <dbReference type="ARBA" id="ARBA00001917"/>
    </source>
</evidence>
<organism evidence="6 7">
    <name type="scientific">Clostridium sulfidigenes</name>
    <dbReference type="NCBI Taxonomy" id="318464"/>
    <lineage>
        <taxon>Bacteria</taxon>
        <taxon>Bacillati</taxon>
        <taxon>Bacillota</taxon>
        <taxon>Clostridia</taxon>
        <taxon>Eubacteriales</taxon>
        <taxon>Clostridiaceae</taxon>
        <taxon>Clostridium</taxon>
    </lineage>
</organism>
<evidence type="ECO:0000259" key="5">
    <source>
        <dbReference type="SMART" id="SM00903"/>
    </source>
</evidence>
<reference evidence="6" key="1">
    <citation type="submission" date="2019-04" db="EMBL/GenBank/DDBJ databases">
        <title>Evolution of Biomass-Degrading Anaerobic Consortia Revealed by Metagenomics.</title>
        <authorList>
            <person name="Peng X."/>
        </authorList>
    </citation>
    <scope>NUCLEOTIDE SEQUENCE</scope>
    <source>
        <strain evidence="6">SIG254</strain>
    </source>
</reference>
<accession>A0A927ZT66</accession>
<dbReference type="Pfam" id="PF01613">
    <property type="entry name" value="Flavin_Reduct"/>
    <property type="match status" value="1"/>
</dbReference>
<dbReference type="EMBL" id="SVCM01000064">
    <property type="protein sequence ID" value="MBE6059623.1"/>
    <property type="molecule type" value="Genomic_DNA"/>
</dbReference>
<dbReference type="Proteomes" id="UP000768462">
    <property type="component" value="Unassembled WGS sequence"/>
</dbReference>
<gene>
    <name evidence="6" type="ORF">E7215_05540</name>
</gene>
<evidence type="ECO:0000256" key="3">
    <source>
        <dbReference type="ARBA" id="ARBA00038054"/>
    </source>
</evidence>
<dbReference type="SUPFAM" id="SSF50475">
    <property type="entry name" value="FMN-binding split barrel"/>
    <property type="match status" value="1"/>
</dbReference>
<feature type="compositionally biased region" description="Basic residues" evidence="4">
    <location>
        <begin position="217"/>
        <end position="237"/>
    </location>
</feature>
<keyword evidence="2" id="KW-0285">Flavoprotein</keyword>
<name>A0A927ZT66_9CLOT</name>
<evidence type="ECO:0000313" key="7">
    <source>
        <dbReference type="Proteomes" id="UP000768462"/>
    </source>
</evidence>
<comment type="similarity">
    <text evidence="3">Belongs to the flavoredoxin family.</text>
</comment>
<sequence>MAKTTFKGSIMLNPVPAVMITSRNSEGKDNVFTVGWIGTACTKPPMITVAIRPERLSYEYIKESGSFVVNLASSNLVKAVDYCGVKSGRTNDKFKDMNLSLSEAKDISCGIINQCPVAFECVVKSITPLGTHDLFLAEIVNCHVENTLIDEKGKIHFDIGDLLSYSHGEYFSLAPKPIGKFGFSVAKKTTIKLKNKGIKNHNETTKTAIVEKEQLHNKKNIKSNKPKKTKTKKRTRI</sequence>
<dbReference type="InterPro" id="IPR052174">
    <property type="entry name" value="Flavoredoxin"/>
</dbReference>